<dbReference type="Proteomes" id="UP001169760">
    <property type="component" value="Unassembled WGS sequence"/>
</dbReference>
<reference evidence="1" key="1">
    <citation type="submission" date="2023-07" db="EMBL/GenBank/DDBJ databases">
        <title>Genome content predicts the carbon catabolic preferences of heterotrophic bacteria.</title>
        <authorList>
            <person name="Gralka M."/>
        </authorList>
    </citation>
    <scope>NUCLEOTIDE SEQUENCE</scope>
    <source>
        <strain evidence="1">I3M17_2</strain>
    </source>
</reference>
<dbReference type="SUPFAM" id="SSF50475">
    <property type="entry name" value="FMN-binding split barrel"/>
    <property type="match status" value="1"/>
</dbReference>
<dbReference type="EMBL" id="JAUOPB010000011">
    <property type="protein sequence ID" value="MDO6423901.1"/>
    <property type="molecule type" value="Genomic_DNA"/>
</dbReference>
<dbReference type="PANTHER" id="PTHR35802:SF1">
    <property type="entry name" value="PROTEASE SYNTHASE AND SPORULATION PROTEIN PAI 2"/>
    <property type="match status" value="1"/>
</dbReference>
<dbReference type="InterPro" id="IPR012349">
    <property type="entry name" value="Split_barrel_FMN-bd"/>
</dbReference>
<dbReference type="PIRSF" id="PIRSF010372">
    <property type="entry name" value="PaiB"/>
    <property type="match status" value="1"/>
</dbReference>
<dbReference type="AlphaFoldDB" id="A0AAW7XAG1"/>
<dbReference type="InterPro" id="IPR007396">
    <property type="entry name" value="TR_PAI2-type"/>
</dbReference>
<proteinExistence type="predicted"/>
<sequence>MYIPRHFKEENDDLLLGFIRKHPFATLITTHTHGIEANHLPLYLTTSNAGNAVLQGHIAAANPIWKTADQQQVLVIFQGSNAYISPNWYPTKAIDGKAVPTWNYEAVHIRGKITFIHDSDWKMQLLNDLTAEHEQHFKQPWTIADAPEEFIRKLLPAIVGFEITLDDIQGKFKLSQNQPEENKQGIAANLSNQGDPMADLIL</sequence>
<evidence type="ECO:0000313" key="1">
    <source>
        <dbReference type="EMBL" id="MDO6423901.1"/>
    </source>
</evidence>
<protein>
    <submittedName>
        <fullName evidence="1">FMN-binding negative transcriptional regulator</fullName>
    </submittedName>
</protein>
<accession>A0AAW7XAG1</accession>
<comment type="caution">
    <text evidence="1">The sequence shown here is derived from an EMBL/GenBank/DDBJ whole genome shotgun (WGS) entry which is preliminary data.</text>
</comment>
<dbReference type="Gene3D" id="2.30.110.10">
    <property type="entry name" value="Electron Transport, Fmn-binding Protein, Chain A"/>
    <property type="match status" value="1"/>
</dbReference>
<name>A0AAW7XAG1_9GAMM</name>
<evidence type="ECO:0000313" key="2">
    <source>
        <dbReference type="Proteomes" id="UP001169760"/>
    </source>
</evidence>
<dbReference type="PANTHER" id="PTHR35802">
    <property type="entry name" value="PROTEASE SYNTHASE AND SPORULATION PROTEIN PAI 2"/>
    <property type="match status" value="1"/>
</dbReference>
<gene>
    <name evidence="1" type="ORF">Q4521_15565</name>
</gene>
<dbReference type="RefSeq" id="WP_303493436.1">
    <property type="nucleotide sequence ID" value="NZ_JAUOPB010000011.1"/>
</dbReference>
<dbReference type="Pfam" id="PF04299">
    <property type="entry name" value="FMN_bind_2"/>
    <property type="match status" value="1"/>
</dbReference>
<organism evidence="1 2">
    <name type="scientific">Saccharophagus degradans</name>
    <dbReference type="NCBI Taxonomy" id="86304"/>
    <lineage>
        <taxon>Bacteria</taxon>
        <taxon>Pseudomonadati</taxon>
        <taxon>Pseudomonadota</taxon>
        <taxon>Gammaproteobacteria</taxon>
        <taxon>Cellvibrionales</taxon>
        <taxon>Cellvibrionaceae</taxon>
        <taxon>Saccharophagus</taxon>
    </lineage>
</organism>